<dbReference type="Pfam" id="PF00535">
    <property type="entry name" value="Glycos_transf_2"/>
    <property type="match status" value="2"/>
</dbReference>
<feature type="domain" description="Glycosyltransferase 2-like" evidence="2">
    <location>
        <begin position="1239"/>
        <end position="1417"/>
    </location>
</feature>
<dbReference type="InterPro" id="IPR001173">
    <property type="entry name" value="Glyco_trans_2-like"/>
</dbReference>
<dbReference type="InterPro" id="IPR050834">
    <property type="entry name" value="Glycosyltransf_2"/>
</dbReference>
<name>A0A418VKX2_9PROT</name>
<dbReference type="EMBL" id="QYUL01000006">
    <property type="protein sequence ID" value="RJF76761.1"/>
    <property type="molecule type" value="Genomic_DNA"/>
</dbReference>
<accession>A0A418VKX2</accession>
<sequence>MTGQHRASAAIPLAWCDDEHAALAWRHGLALCRALAAEGVSVTACVVTEKPLPAGAEQSLRVLSERHGVTTEWAPAPPTRLEGNLYTRLAYRFYLWARDRADDAIHATDLFGLPYYCLLDRVAGRRFTRTAFAILTLGPSRALLLDRGLFPDFDTLSRLHLEDGCLTLADRVSSVMDAALPGIELPSVETFGAEPEAAEAGTRILVIGEGVSPAELRFVDKALTQALPHLQSPVTVTVIEASGDEELASPSLIVPPLALAGQTTTTGHGDAALADALRKADIAILPAARRDAAWLGVLCRVAGLRAVGRGHADLAAGLGPNFASSGPPADLANRLIDALSAPAPAPLLGPSLWLGSPTALPPEELAEPALVSVCVTHFNRPHLLRRALSSLAAQDYPALEIILVDDGSDAPEALECLAALERDPPTPRFRLIRQPNRYLGAARNAAAAAAVGPYLLFMDDDNLAKPEELSVLVAAARASRADIVTCFNDTFSREEDGGPVVESRRLFLGPAAGVGILFNAFGDANALIRTETFRRLGGFSEDYGVGHEDYEFFARAVLSGAQLLTVPEALFWYRTDDASMIKTTALGLNHARALRPYLADGAMLEGPLVGDLATLARGAFIRADHTVALLQADGQRKQQAIETLTAANAEKQQAIATLEAGSAEKQQAIAALEAANVEKQRAIAALEAANVEKQQAIAALDVENAEKQRAIAALESISVEKQSVIAALEAENAEKQRAVATLEAANAEKQQAIVALETANAEKQQAITVLETANTEKQQVIAALHASWSWRVTGPFRRAARLARRVVGLFACRPRGLTLTPNDSLTKEGDLYRSANDDPQFFIQPVSGRMPSGWVVLSYAGQGIDFPLTPELFIDAGAGLSEAGKLSFPPLREGRVRQILRLPDGVRGLRFDPMARPGRFRLDTVEAISCGGLTLLAFLLARRPSMMLAGILRGPRRLAQVMDEAIRLENAAPALTYEDWVACFDILTDEDQKTIQQRGAALKTDFTVVIPAHNAAFSDLADTIASLRSQLYPHWRLIILAPHEAAGDGVATLAHDPRVSLMAEADALIGADGWLVFVDPATQLAPHALYMAAHCLAADPKTEILYADEDRLDSRKRRVKPDFKPDWSPDLFLARNYLGPLVVLRRALLDASTISAGEDLVYATVLRRMSVGPEPVVRHAPFVLSHRTADEDMEKPRRGREHALLTRHLTPQGARVEPWLNGTANHIVYALPERAPFVSIIVPTKDKIDLLRLCVESLRERTVYPGGFEILVIDNRSETDEARAYFAELERTGAARVLAYDAPFNYSAINNFGVRHAKGEVLAFLNNDIEAIAPAWLAEMTAHALRPEIGAVGTMLYYPDDTIQHAGVGLGLHTLVGHLHRGLPRGATGYADRAALTQNLSAVTAACLVIRRSVFEAVGGFEEEHLHVAFNDVDLCLRLRAAGHRLVWTPHAEMYHHEGASRGRVEKPERLAQFAVEIAYMTSRWADIVSADPYYSPNLTLDAEDCGLGWPPRVTPPWRLPTEPAPAKGARRSSLTAYAWLDTVHR</sequence>
<dbReference type="CDD" id="cd04186">
    <property type="entry name" value="GT_2_like_c"/>
    <property type="match status" value="1"/>
</dbReference>
<dbReference type="RefSeq" id="WP_119834114.1">
    <property type="nucleotide sequence ID" value="NZ_QYUL01000006.1"/>
</dbReference>
<dbReference type="PANTHER" id="PTHR43685">
    <property type="entry name" value="GLYCOSYLTRANSFERASE"/>
    <property type="match status" value="1"/>
</dbReference>
<evidence type="ECO:0000259" key="2">
    <source>
        <dbReference type="Pfam" id="PF00535"/>
    </source>
</evidence>
<keyword evidence="1" id="KW-0175">Coiled coil</keyword>
<keyword evidence="3" id="KW-0808">Transferase</keyword>
<dbReference type="Proteomes" id="UP000283458">
    <property type="component" value="Unassembled WGS sequence"/>
</dbReference>
<feature type="coiled-coil region" evidence="1">
    <location>
        <begin position="669"/>
        <end position="776"/>
    </location>
</feature>
<evidence type="ECO:0000313" key="4">
    <source>
        <dbReference type="Proteomes" id="UP000283458"/>
    </source>
</evidence>
<evidence type="ECO:0000313" key="3">
    <source>
        <dbReference type="EMBL" id="RJF76761.1"/>
    </source>
</evidence>
<feature type="domain" description="Glycosyltransferase 2-like" evidence="2">
    <location>
        <begin position="372"/>
        <end position="501"/>
    </location>
</feature>
<dbReference type="InterPro" id="IPR029044">
    <property type="entry name" value="Nucleotide-diphossugar_trans"/>
</dbReference>
<proteinExistence type="predicted"/>
<organism evidence="3 4">
    <name type="scientific">Azospirillum cavernae</name>
    <dbReference type="NCBI Taxonomy" id="2320860"/>
    <lineage>
        <taxon>Bacteria</taxon>
        <taxon>Pseudomonadati</taxon>
        <taxon>Pseudomonadota</taxon>
        <taxon>Alphaproteobacteria</taxon>
        <taxon>Rhodospirillales</taxon>
        <taxon>Azospirillaceae</taxon>
        <taxon>Azospirillum</taxon>
    </lineage>
</organism>
<dbReference type="SUPFAM" id="SSF53448">
    <property type="entry name" value="Nucleotide-diphospho-sugar transferases"/>
    <property type="match status" value="3"/>
</dbReference>
<gene>
    <name evidence="3" type="ORF">D3877_28130</name>
</gene>
<evidence type="ECO:0000256" key="1">
    <source>
        <dbReference type="SAM" id="Coils"/>
    </source>
</evidence>
<keyword evidence="4" id="KW-1185">Reference proteome</keyword>
<comment type="caution">
    <text evidence="3">The sequence shown here is derived from an EMBL/GenBank/DDBJ whole genome shotgun (WGS) entry which is preliminary data.</text>
</comment>
<dbReference type="PANTHER" id="PTHR43685:SF2">
    <property type="entry name" value="GLYCOSYLTRANSFERASE 2-LIKE DOMAIN-CONTAINING PROTEIN"/>
    <property type="match status" value="1"/>
</dbReference>
<protein>
    <submittedName>
        <fullName evidence="3">Glycosyltransferase</fullName>
    </submittedName>
</protein>
<reference evidence="3 4" key="1">
    <citation type="submission" date="2018-09" db="EMBL/GenBank/DDBJ databases">
        <authorList>
            <person name="Zhu H."/>
        </authorList>
    </citation>
    <scope>NUCLEOTIDE SEQUENCE [LARGE SCALE GENOMIC DNA]</scope>
    <source>
        <strain evidence="3 4">K2W22B-5</strain>
    </source>
</reference>
<dbReference type="OrthoDB" id="115878at2"/>
<dbReference type="CDD" id="cd00761">
    <property type="entry name" value="Glyco_tranf_GTA_type"/>
    <property type="match status" value="1"/>
</dbReference>
<dbReference type="GO" id="GO:0016740">
    <property type="term" value="F:transferase activity"/>
    <property type="evidence" value="ECO:0007669"/>
    <property type="project" value="UniProtKB-KW"/>
</dbReference>
<dbReference type="Gene3D" id="3.90.550.10">
    <property type="entry name" value="Spore Coat Polysaccharide Biosynthesis Protein SpsA, Chain A"/>
    <property type="match status" value="2"/>
</dbReference>